<comment type="similarity">
    <text evidence="1">Belongs to the carnosine N-methyltransferase family.</text>
</comment>
<evidence type="ECO:0000256" key="1">
    <source>
        <dbReference type="ARBA" id="ARBA00010086"/>
    </source>
</evidence>
<dbReference type="PANTHER" id="PTHR12303">
    <property type="entry name" value="CARNOSINE N-METHYLTRANSFERASE"/>
    <property type="match status" value="1"/>
</dbReference>
<dbReference type="InterPro" id="IPR012901">
    <property type="entry name" value="CARME"/>
</dbReference>
<dbReference type="Pfam" id="PF07942">
    <property type="entry name" value="CARME"/>
    <property type="match status" value="1"/>
</dbReference>
<dbReference type="OrthoDB" id="978at2759"/>
<dbReference type="SMART" id="SM01296">
    <property type="entry name" value="N2227"/>
    <property type="match status" value="1"/>
</dbReference>
<dbReference type="AlphaFoldDB" id="A0A812N4I8"/>
<keyword evidence="4" id="KW-0808">Transferase</keyword>
<comment type="caution">
    <text evidence="6">The sequence shown here is derived from an EMBL/GenBank/DDBJ whole genome shotgun (WGS) entry which is preliminary data.</text>
</comment>
<reference evidence="6" key="1">
    <citation type="submission" date="2021-02" db="EMBL/GenBank/DDBJ databases">
        <authorList>
            <person name="Dougan E. K."/>
            <person name="Rhodes N."/>
            <person name="Thang M."/>
            <person name="Chan C."/>
        </authorList>
    </citation>
    <scope>NUCLEOTIDE SEQUENCE</scope>
</reference>
<protein>
    <recommendedName>
        <fullName evidence="2">carnosine N-methyltransferase</fullName>
        <ecNumber evidence="2">2.1.1.22</ecNumber>
    </recommendedName>
</protein>
<dbReference type="InterPro" id="IPR029063">
    <property type="entry name" value="SAM-dependent_MTases_sf"/>
</dbReference>
<keyword evidence="5" id="KW-0949">S-adenosyl-L-methionine</keyword>
<evidence type="ECO:0000313" key="6">
    <source>
        <dbReference type="EMBL" id="CAE7293538.1"/>
    </source>
</evidence>
<dbReference type="SUPFAM" id="SSF53335">
    <property type="entry name" value="S-adenosyl-L-methionine-dependent methyltransferases"/>
    <property type="match status" value="1"/>
</dbReference>
<dbReference type="GO" id="GO:0032259">
    <property type="term" value="P:methylation"/>
    <property type="evidence" value="ECO:0007669"/>
    <property type="project" value="UniProtKB-KW"/>
</dbReference>
<keyword evidence="3" id="KW-0489">Methyltransferase</keyword>
<dbReference type="EMBL" id="CAJNDS010001990">
    <property type="protein sequence ID" value="CAE7293538.1"/>
    <property type="molecule type" value="Genomic_DNA"/>
</dbReference>
<dbReference type="Proteomes" id="UP000604046">
    <property type="component" value="Unassembled WGS sequence"/>
</dbReference>
<dbReference type="Gene3D" id="3.40.50.150">
    <property type="entry name" value="Vaccinia Virus protein VP39"/>
    <property type="match status" value="1"/>
</dbReference>
<proteinExistence type="inferred from homology"/>
<dbReference type="GO" id="GO:0030735">
    <property type="term" value="F:carnosine N-methyltransferase activity"/>
    <property type="evidence" value="ECO:0007669"/>
    <property type="project" value="UniProtKB-EC"/>
</dbReference>
<dbReference type="PROSITE" id="PS51257">
    <property type="entry name" value="PROKAR_LIPOPROTEIN"/>
    <property type="match status" value="1"/>
</dbReference>
<organism evidence="6 7">
    <name type="scientific">Symbiodinium natans</name>
    <dbReference type="NCBI Taxonomy" id="878477"/>
    <lineage>
        <taxon>Eukaryota</taxon>
        <taxon>Sar</taxon>
        <taxon>Alveolata</taxon>
        <taxon>Dinophyceae</taxon>
        <taxon>Suessiales</taxon>
        <taxon>Symbiodiniaceae</taxon>
        <taxon>Symbiodinium</taxon>
    </lineage>
</organism>
<gene>
    <name evidence="6" type="primary">CARNMT1</name>
    <name evidence="6" type="ORF">SNAT2548_LOCUS15460</name>
</gene>
<evidence type="ECO:0000313" key="7">
    <source>
        <dbReference type="Proteomes" id="UP000604046"/>
    </source>
</evidence>
<evidence type="ECO:0000256" key="5">
    <source>
        <dbReference type="ARBA" id="ARBA00022691"/>
    </source>
</evidence>
<accession>A0A812N4I8</accession>
<dbReference type="PANTHER" id="PTHR12303:SF6">
    <property type="entry name" value="CARNOSINE N-METHYLTRANSFERASE"/>
    <property type="match status" value="1"/>
</dbReference>
<keyword evidence="7" id="KW-1185">Reference proteome</keyword>
<evidence type="ECO:0000256" key="2">
    <source>
        <dbReference type="ARBA" id="ARBA00012003"/>
    </source>
</evidence>
<evidence type="ECO:0000256" key="3">
    <source>
        <dbReference type="ARBA" id="ARBA00022603"/>
    </source>
</evidence>
<name>A0A812N4I8_9DINO</name>
<dbReference type="EC" id="2.1.1.22" evidence="2"/>
<evidence type="ECO:0000256" key="4">
    <source>
        <dbReference type="ARBA" id="ARBA00022679"/>
    </source>
</evidence>
<sequence length="408" mass="45598">MRLHFSRSWGLLPALGGVGACLGGVLSFAWPKVFSSSKSMSFESWRLSRTELRDVFNRYEQAVEKDAYHMLQPSKLERRLLGEDLLNRRVTAVRQARDVNQRFVQEVIEDLPDIMAGPDAAVLPARPVAEFRNLGDGVDTLPSSSYGSMASVFLHLMRDWSQKCEHVVQNQYVPAVRELKALLPEGGQVLLPGAGLGRLALMMASEGFQVEANDASRLFLTFADYLLNRAPADGRQLFPLAHVFTENFGHAQQYVDMIVPSVRPEALAALAKSPEGRAPLVLVPGDFLKTYEEGGPGHRKFDALLTCFFIDTAADPAKLFQVMDGLLNEGGVWVNIGPLNWRKEARLKLAWEEVVGIWQRKGYEFVTQKNMEVDYHMPRGEKMYTESYNVALSAAVKRRRVEETGAAP</sequence>